<organism evidence="2 3">
    <name type="scientific">Actinacidiphila reveromycinica</name>
    <dbReference type="NCBI Taxonomy" id="659352"/>
    <lineage>
        <taxon>Bacteria</taxon>
        <taxon>Bacillati</taxon>
        <taxon>Actinomycetota</taxon>
        <taxon>Actinomycetes</taxon>
        <taxon>Kitasatosporales</taxon>
        <taxon>Streptomycetaceae</taxon>
        <taxon>Actinacidiphila</taxon>
    </lineage>
</organism>
<keyword evidence="1" id="KW-0472">Membrane</keyword>
<evidence type="ECO:0000313" key="3">
    <source>
        <dbReference type="Proteomes" id="UP000595703"/>
    </source>
</evidence>
<keyword evidence="1" id="KW-1133">Transmembrane helix</keyword>
<dbReference type="RefSeq" id="WP_202236138.1">
    <property type="nucleotide sequence ID" value="NZ_AP018365.1"/>
</dbReference>
<evidence type="ECO:0008006" key="4">
    <source>
        <dbReference type="Google" id="ProtNLM"/>
    </source>
</evidence>
<dbReference type="Proteomes" id="UP000595703">
    <property type="component" value="Chromosome"/>
</dbReference>
<evidence type="ECO:0000313" key="2">
    <source>
        <dbReference type="EMBL" id="BBB00070.1"/>
    </source>
</evidence>
<evidence type="ECO:0000256" key="1">
    <source>
        <dbReference type="SAM" id="Phobius"/>
    </source>
</evidence>
<keyword evidence="3" id="KW-1185">Reference proteome</keyword>
<feature type="transmembrane region" description="Helical" evidence="1">
    <location>
        <begin position="12"/>
        <end position="29"/>
    </location>
</feature>
<reference evidence="2 3" key="2">
    <citation type="journal article" date="2011" name="J. Antibiot.">
        <title>Furaquinocins I and J: novel polyketide isoprenoid hybrid compounds from Streptomyces reveromyceticus SN-593.</title>
        <authorList>
            <person name="Panthee S."/>
            <person name="Takahashi S."/>
            <person name="Takagi H."/>
            <person name="Nogawa T."/>
            <person name="Oowada E."/>
            <person name="Uramoto M."/>
            <person name="Osada H."/>
        </authorList>
    </citation>
    <scope>NUCLEOTIDE SEQUENCE [LARGE SCALE GENOMIC DNA]</scope>
    <source>
        <strain evidence="2 3">SN-593</strain>
    </source>
</reference>
<keyword evidence="1" id="KW-0812">Transmembrane</keyword>
<gene>
    <name evidence="2" type="ORF">RVR_6961</name>
</gene>
<sequence>MTGVRGEVSGTGASVVGFAFAHLFGFKLLPPLKNVGSARPYRPAGSSWT</sequence>
<proteinExistence type="predicted"/>
<reference evidence="2 3" key="4">
    <citation type="journal article" date="2020" name="Sci. Rep.">
        <title>beta-carboline chemical signals induce reveromycin production through a LuxR family regulator in Streptomyces sp. SN-593.</title>
        <authorList>
            <person name="Panthee S."/>
            <person name="Kito N."/>
            <person name="Hayashi T."/>
            <person name="Shimizu T."/>
            <person name="Ishikawa J."/>
            <person name="Hamamoto H."/>
            <person name="Osada H."/>
            <person name="Takahashi S."/>
        </authorList>
    </citation>
    <scope>NUCLEOTIDE SEQUENCE [LARGE SCALE GENOMIC DNA]</scope>
    <source>
        <strain evidence="2 3">SN-593</strain>
    </source>
</reference>
<protein>
    <recommendedName>
        <fullName evidence="4">Tn3 transposase DDE domain-containing protein</fullName>
    </recommendedName>
</protein>
<reference evidence="2 3" key="1">
    <citation type="journal article" date="2010" name="J. Bacteriol.">
        <title>Biochemical characterization of a novel indole prenyltransferase from Streptomyces sp. SN-593.</title>
        <authorList>
            <person name="Takahashi S."/>
            <person name="Takagi H."/>
            <person name="Toyoda A."/>
            <person name="Uramoto M."/>
            <person name="Nogawa T."/>
            <person name="Ueki M."/>
            <person name="Sakaki Y."/>
            <person name="Osada H."/>
        </authorList>
    </citation>
    <scope>NUCLEOTIDE SEQUENCE [LARGE SCALE GENOMIC DNA]</scope>
    <source>
        <strain evidence="2 3">SN-593</strain>
    </source>
</reference>
<dbReference type="AlphaFoldDB" id="A0A7U3VQW8"/>
<accession>A0A7U3VQW8</accession>
<name>A0A7U3VQW8_9ACTN</name>
<dbReference type="KEGG" id="arev:RVR_6961"/>
<reference evidence="2 3" key="3">
    <citation type="journal article" date="2011" name="Nat. Chem. Biol.">
        <title>Reveromycin A biosynthesis uses RevG and RevJ for stereospecific spiroacetal formation.</title>
        <authorList>
            <person name="Takahashi S."/>
            <person name="Toyoda A."/>
            <person name="Sekiyama Y."/>
            <person name="Takagi H."/>
            <person name="Nogawa T."/>
            <person name="Uramoto M."/>
            <person name="Suzuki R."/>
            <person name="Koshino H."/>
            <person name="Kumano T."/>
            <person name="Panthee S."/>
            <person name="Dairi T."/>
            <person name="Ishikawa J."/>
            <person name="Ikeda H."/>
            <person name="Sakaki Y."/>
            <person name="Osada H."/>
        </authorList>
    </citation>
    <scope>NUCLEOTIDE SEQUENCE [LARGE SCALE GENOMIC DNA]</scope>
    <source>
        <strain evidence="2 3">SN-593</strain>
    </source>
</reference>
<dbReference type="EMBL" id="AP018365">
    <property type="protein sequence ID" value="BBB00070.1"/>
    <property type="molecule type" value="Genomic_DNA"/>
</dbReference>